<keyword evidence="2" id="KW-1185">Reference proteome</keyword>
<evidence type="ECO:0000313" key="2">
    <source>
        <dbReference type="Proteomes" id="UP001211065"/>
    </source>
</evidence>
<name>A0AAD5U8U6_9FUNG</name>
<gene>
    <name evidence="1" type="ORF">HK099_006862</name>
</gene>
<organism evidence="1 2">
    <name type="scientific">Clydaea vesicula</name>
    <dbReference type="NCBI Taxonomy" id="447962"/>
    <lineage>
        <taxon>Eukaryota</taxon>
        <taxon>Fungi</taxon>
        <taxon>Fungi incertae sedis</taxon>
        <taxon>Chytridiomycota</taxon>
        <taxon>Chytridiomycota incertae sedis</taxon>
        <taxon>Chytridiomycetes</taxon>
        <taxon>Lobulomycetales</taxon>
        <taxon>Lobulomycetaceae</taxon>
        <taxon>Clydaea</taxon>
    </lineage>
</organism>
<comment type="caution">
    <text evidence="1">The sequence shown here is derived from an EMBL/GenBank/DDBJ whole genome shotgun (WGS) entry which is preliminary data.</text>
</comment>
<proteinExistence type="predicted"/>
<dbReference type="Proteomes" id="UP001211065">
    <property type="component" value="Unassembled WGS sequence"/>
</dbReference>
<sequence length="770" mass="86206">MINSLIAKFEPAKPNKPHQNYKRKITPVYDPSTQSFKILFTDDLKNDVNFKKGYSNSLLKQNSLSNLNSSTKSNYRIPNREIESSETFFSKKNFKCESKSDNTKCIVNNNKVEIKKEPYISSKSFSNIKKVKSVFDVGEVVGSSFLASNLMQIKEKNDCKTKEIEKNFSPEKSSEKIAENGERKIFNHNSVVQDDNEEEEYHFLTVKQLIYIYERLSKQQGFTQVSKGFWMELVKERVKLNGLTSSSKKDSVVLDKVIDEVIEDAKVHIEISPAGFFKEPNLNVNVFEDDTNKNKTGKSAMERNKTKNADTSFNATLTNKNPNLNVLDIPSSAESDSAVYKSTINTTFPVDTSDIQESVAYNSSKGNGGSLIKEVNEALISSAHNPSIMLETPSAINDNDFAFDKFEEIIDQIVKSNSTESLTCSTDIKKSKSTEEFKCLKSNDACIGEEITPIFGGSATFVELNNSKSIEEIQCAAVLPAENLFLPVFNEKLLSTESRLPSKNNEKENTQNETEFNGLMESILKESKITWDFWGKDETDTEVLLPPTEEVTPIGNSIDNLTFDKEELIENLTSKQGQSTLDSCLTTIKDEKLVRSLSIDRVKSSAKCVDPLNNSTKMEANDINLTQLNVVAEVTEKSMVIKEKKFDLQNPSFDEILDPYSNSLSKSSSANGLKLKKKKHNCDMIVCGVKTLTVDGRKVHEIDLKCHSCNSQFVLSAAHECADSDEDEGVMEITSSKGDENDSIYGDLFTSNRGLEWLTDGDKDCINLIL</sequence>
<evidence type="ECO:0000313" key="1">
    <source>
        <dbReference type="EMBL" id="KAJ3225404.1"/>
    </source>
</evidence>
<dbReference type="AlphaFoldDB" id="A0AAD5U8U6"/>
<accession>A0AAD5U8U6</accession>
<protein>
    <submittedName>
        <fullName evidence="1">Uncharacterized protein</fullName>
    </submittedName>
</protein>
<reference evidence="1" key="1">
    <citation type="submission" date="2020-05" db="EMBL/GenBank/DDBJ databases">
        <title>Phylogenomic resolution of chytrid fungi.</title>
        <authorList>
            <person name="Stajich J.E."/>
            <person name="Amses K."/>
            <person name="Simmons R."/>
            <person name="Seto K."/>
            <person name="Myers J."/>
            <person name="Bonds A."/>
            <person name="Quandt C.A."/>
            <person name="Barry K."/>
            <person name="Liu P."/>
            <person name="Grigoriev I."/>
            <person name="Longcore J.E."/>
            <person name="James T.Y."/>
        </authorList>
    </citation>
    <scope>NUCLEOTIDE SEQUENCE</scope>
    <source>
        <strain evidence="1">JEL0476</strain>
    </source>
</reference>
<dbReference type="EMBL" id="JADGJW010000062">
    <property type="protein sequence ID" value="KAJ3225404.1"/>
    <property type="molecule type" value="Genomic_DNA"/>
</dbReference>